<keyword evidence="1" id="KW-0812">Transmembrane</keyword>
<sequence length="63" mass="6804">MNTPTPQLQYTAKSRKGAIIAALLVGGPIIFLAGLLVAIFGSKFFGLDFMGLPVLWAGIYFRM</sequence>
<gene>
    <name evidence="2" type="ORF">DLNHIDIE_00786</name>
</gene>
<organism evidence="2 3">
    <name type="scientific">Acidithiobacillus thiooxidans ATCC 19377</name>
    <dbReference type="NCBI Taxonomy" id="637390"/>
    <lineage>
        <taxon>Bacteria</taxon>
        <taxon>Pseudomonadati</taxon>
        <taxon>Pseudomonadota</taxon>
        <taxon>Acidithiobacillia</taxon>
        <taxon>Acidithiobacillales</taxon>
        <taxon>Acidithiobacillaceae</taxon>
        <taxon>Acidithiobacillus</taxon>
    </lineage>
</organism>
<evidence type="ECO:0000313" key="2">
    <source>
        <dbReference type="EMBL" id="TQN50925.1"/>
    </source>
</evidence>
<feature type="transmembrane region" description="Helical" evidence="1">
    <location>
        <begin position="44"/>
        <end position="61"/>
    </location>
</feature>
<feature type="transmembrane region" description="Helical" evidence="1">
    <location>
        <begin position="18"/>
        <end position="38"/>
    </location>
</feature>
<reference evidence="2 3" key="1">
    <citation type="submission" date="2019-03" db="EMBL/GenBank/DDBJ databases">
        <title>New insights into Acidothiobacillus thiooxidans sulfur metabolism through coupled gene expression, solution geochemistry, microscopy and spectroscopy analyses.</title>
        <authorList>
            <person name="Camacho D."/>
            <person name="Frazao R."/>
            <person name="Fouillen A."/>
            <person name="Nanci A."/>
            <person name="Lang B.F."/>
            <person name="Apte S.C."/>
            <person name="Baron C."/>
            <person name="Warren L.A."/>
        </authorList>
    </citation>
    <scope>NUCLEOTIDE SEQUENCE [LARGE SCALE GENOMIC DNA]</scope>
    <source>
        <strain evidence="2 3">ATCC 19377</strain>
    </source>
</reference>
<proteinExistence type="predicted"/>
<dbReference type="AlphaFoldDB" id="A0A543Q3L2"/>
<accession>A0A543Q3L2</accession>
<protein>
    <submittedName>
        <fullName evidence="2">Uncharacterized protein</fullName>
    </submittedName>
</protein>
<dbReference type="Proteomes" id="UP000315403">
    <property type="component" value="Unassembled WGS sequence"/>
</dbReference>
<name>A0A543Q3L2_ACITH</name>
<dbReference type="RefSeq" id="WP_142086811.1">
    <property type="nucleotide sequence ID" value="NZ_SZUV01000001.1"/>
</dbReference>
<keyword evidence="1" id="KW-1133">Transmembrane helix</keyword>
<evidence type="ECO:0000313" key="3">
    <source>
        <dbReference type="Proteomes" id="UP000315403"/>
    </source>
</evidence>
<comment type="caution">
    <text evidence="2">The sequence shown here is derived from an EMBL/GenBank/DDBJ whole genome shotgun (WGS) entry which is preliminary data.</text>
</comment>
<evidence type="ECO:0000256" key="1">
    <source>
        <dbReference type="SAM" id="Phobius"/>
    </source>
</evidence>
<dbReference type="EMBL" id="SZUV01000001">
    <property type="protein sequence ID" value="TQN50925.1"/>
    <property type="molecule type" value="Genomic_DNA"/>
</dbReference>
<keyword evidence="1" id="KW-0472">Membrane</keyword>